<dbReference type="PROSITE" id="PS51782">
    <property type="entry name" value="LYSM"/>
    <property type="match status" value="1"/>
</dbReference>
<dbReference type="CDD" id="cd00118">
    <property type="entry name" value="LysM"/>
    <property type="match status" value="1"/>
</dbReference>
<dbReference type="SMART" id="SM00257">
    <property type="entry name" value="LysM"/>
    <property type="match status" value="1"/>
</dbReference>
<dbReference type="InterPro" id="IPR018392">
    <property type="entry name" value="LysM"/>
</dbReference>
<accession>A0A8J5K6Z4</accession>
<feature type="region of interest" description="Disordered" evidence="1">
    <location>
        <begin position="1"/>
        <end position="50"/>
    </location>
</feature>
<evidence type="ECO:0000313" key="3">
    <source>
        <dbReference type="EMBL" id="KAG6475874.1"/>
    </source>
</evidence>
<feature type="domain" description="LysM" evidence="2">
    <location>
        <begin position="54"/>
        <end position="98"/>
    </location>
</feature>
<evidence type="ECO:0000259" key="2">
    <source>
        <dbReference type="PROSITE" id="PS51782"/>
    </source>
</evidence>
<name>A0A8J5K6Z4_ZINOF</name>
<feature type="region of interest" description="Disordered" evidence="1">
    <location>
        <begin position="108"/>
        <end position="128"/>
    </location>
</feature>
<reference evidence="3 4" key="1">
    <citation type="submission" date="2020-08" db="EMBL/GenBank/DDBJ databases">
        <title>Plant Genome Project.</title>
        <authorList>
            <person name="Zhang R.-G."/>
        </authorList>
    </citation>
    <scope>NUCLEOTIDE SEQUENCE [LARGE SCALE GENOMIC DNA]</scope>
    <source>
        <tissue evidence="3">Rhizome</tissue>
    </source>
</reference>
<evidence type="ECO:0000313" key="4">
    <source>
        <dbReference type="Proteomes" id="UP000734854"/>
    </source>
</evidence>
<organism evidence="3 4">
    <name type="scientific">Zingiber officinale</name>
    <name type="common">Ginger</name>
    <name type="synonym">Amomum zingiber</name>
    <dbReference type="NCBI Taxonomy" id="94328"/>
    <lineage>
        <taxon>Eukaryota</taxon>
        <taxon>Viridiplantae</taxon>
        <taxon>Streptophyta</taxon>
        <taxon>Embryophyta</taxon>
        <taxon>Tracheophyta</taxon>
        <taxon>Spermatophyta</taxon>
        <taxon>Magnoliopsida</taxon>
        <taxon>Liliopsida</taxon>
        <taxon>Zingiberales</taxon>
        <taxon>Zingiberaceae</taxon>
        <taxon>Zingiber</taxon>
    </lineage>
</organism>
<keyword evidence="4" id="KW-1185">Reference proteome</keyword>
<proteinExistence type="predicted"/>
<feature type="compositionally biased region" description="Low complexity" evidence="1">
    <location>
        <begin position="33"/>
        <end position="47"/>
    </location>
</feature>
<comment type="caution">
    <text evidence="3">The sequence shown here is derived from an EMBL/GenBank/DDBJ whole genome shotgun (WGS) entry which is preliminary data.</text>
</comment>
<dbReference type="Pfam" id="PF01476">
    <property type="entry name" value="LysM"/>
    <property type="match status" value="1"/>
</dbReference>
<feature type="compositionally biased region" description="Basic residues" evidence="1">
    <location>
        <begin position="1"/>
        <end position="10"/>
    </location>
</feature>
<dbReference type="PANTHER" id="PTHR20932">
    <property type="entry name" value="LYSM AND PUTATIVE PEPTIDOGLYCAN-BINDING DOMAIN-CONTAINING PROTEIN"/>
    <property type="match status" value="1"/>
</dbReference>
<dbReference type="Proteomes" id="UP000734854">
    <property type="component" value="Unassembled WGS sequence"/>
</dbReference>
<protein>
    <recommendedName>
        <fullName evidence="2">LysM domain-containing protein</fullName>
    </recommendedName>
</protein>
<gene>
    <name evidence="3" type="ORF">ZIOFF_065104</name>
</gene>
<dbReference type="PANTHER" id="PTHR20932:SF36">
    <property type="entry name" value="OS03G0110600 PROTEIN"/>
    <property type="match status" value="1"/>
</dbReference>
<evidence type="ECO:0000256" key="1">
    <source>
        <dbReference type="SAM" id="MobiDB-lite"/>
    </source>
</evidence>
<sequence>MGARGIRRSSRVLSDSFVDGSDYPSWESNMIQTGTSSSSETSFSSDSPPKANYIEHRVSKMDTLPGVAIKYGVEVEDIKRLNGLMTDIQMFAHKTLLIPLPGKHPPSNCLSDNSVADSPSRDHTPPPCRFGADVLDLLDSMKAKTYPRQMSSAMSSLQSYYGFTELKKGSALEGYEMTVYRTGGSCSDDEIWSTDPPFSDSHSHQDWKTTSLINGFLALNSKSKKNHTISNNAESIDMENSIRRRQKGDANESLSTPELQFKEENDSEFSGWKGKGLAARPKLASKTEIDMAVLDVTSNGDSFIYAGSSPVRKSFSTPALQENENSSFIWPTSTWTLKTEDLVRPLLVGLPIPRSIWKNKAAVD</sequence>
<feature type="compositionally biased region" description="Polar residues" evidence="1">
    <location>
        <begin position="108"/>
        <end position="117"/>
    </location>
</feature>
<dbReference type="AlphaFoldDB" id="A0A8J5K6Z4"/>
<dbReference type="InterPro" id="IPR045030">
    <property type="entry name" value="LYSM1-4"/>
</dbReference>
<dbReference type="OrthoDB" id="538216at2759"/>
<dbReference type="EMBL" id="JACMSC010000018">
    <property type="protein sequence ID" value="KAG6475874.1"/>
    <property type="molecule type" value="Genomic_DNA"/>
</dbReference>